<dbReference type="AlphaFoldDB" id="A0A2G8LC02"/>
<keyword evidence="11" id="KW-0229">DNA integration</keyword>
<evidence type="ECO:0000256" key="10">
    <source>
        <dbReference type="ARBA" id="ARBA00022842"/>
    </source>
</evidence>
<keyword evidence="16" id="KW-0511">Multifunctional enzyme</keyword>
<comment type="function">
    <text evidence="1">The aspartyl protease (PR) mediates the proteolytic cleavages of the Gag and Gag-Pol polyproteins after assembly of the VLP.</text>
</comment>
<evidence type="ECO:0000256" key="5">
    <source>
        <dbReference type="ARBA" id="ARBA00022723"/>
    </source>
</evidence>
<dbReference type="PANTHER" id="PTHR42648">
    <property type="entry name" value="TRANSPOSASE, PUTATIVE-RELATED"/>
    <property type="match status" value="1"/>
</dbReference>
<keyword evidence="8" id="KW-0378">Hydrolase</keyword>
<dbReference type="SUPFAM" id="SSF53098">
    <property type="entry name" value="Ribonuclease H-like"/>
    <property type="match status" value="1"/>
</dbReference>
<dbReference type="EMBL" id="MRZV01000132">
    <property type="protein sequence ID" value="PIK57781.1"/>
    <property type="molecule type" value="Genomic_DNA"/>
</dbReference>
<evidence type="ECO:0000256" key="14">
    <source>
        <dbReference type="ARBA" id="ARBA00023113"/>
    </source>
</evidence>
<dbReference type="InterPro" id="IPR013103">
    <property type="entry name" value="RVT_2"/>
</dbReference>
<keyword evidence="5" id="KW-0479">Metal-binding</keyword>
<keyword evidence="6" id="KW-0547">Nucleotide-binding</keyword>
<dbReference type="GO" id="GO:0006508">
    <property type="term" value="P:proteolysis"/>
    <property type="evidence" value="ECO:0007669"/>
    <property type="project" value="UniProtKB-KW"/>
</dbReference>
<dbReference type="GO" id="GO:0003887">
    <property type="term" value="F:DNA-directed DNA polymerase activity"/>
    <property type="evidence" value="ECO:0007669"/>
    <property type="project" value="UniProtKB-KW"/>
</dbReference>
<reference evidence="19 20" key="1">
    <citation type="journal article" date="2017" name="PLoS Biol.">
        <title>The sea cucumber genome provides insights into morphological evolution and visceral regeneration.</title>
        <authorList>
            <person name="Zhang X."/>
            <person name="Sun L."/>
            <person name="Yuan J."/>
            <person name="Sun Y."/>
            <person name="Gao Y."/>
            <person name="Zhang L."/>
            <person name="Li S."/>
            <person name="Dai H."/>
            <person name="Hamel J.F."/>
            <person name="Liu C."/>
            <person name="Yu Y."/>
            <person name="Liu S."/>
            <person name="Lin W."/>
            <person name="Guo K."/>
            <person name="Jin S."/>
            <person name="Xu P."/>
            <person name="Storey K.B."/>
            <person name="Huan P."/>
            <person name="Zhang T."/>
            <person name="Zhou Y."/>
            <person name="Zhang J."/>
            <person name="Lin C."/>
            <person name="Li X."/>
            <person name="Xing L."/>
            <person name="Huo D."/>
            <person name="Sun M."/>
            <person name="Wang L."/>
            <person name="Mercier A."/>
            <person name="Li F."/>
            <person name="Yang H."/>
            <person name="Xiang J."/>
        </authorList>
    </citation>
    <scope>NUCLEOTIDE SEQUENCE [LARGE SCALE GENOMIC DNA]</scope>
    <source>
        <strain evidence="19">Shaxun</strain>
        <tissue evidence="19">Muscle</tissue>
    </source>
</reference>
<keyword evidence="13" id="KW-0239">DNA-directed DNA polymerase</keyword>
<evidence type="ECO:0000256" key="6">
    <source>
        <dbReference type="ARBA" id="ARBA00022741"/>
    </source>
</evidence>
<dbReference type="InterPro" id="IPR036397">
    <property type="entry name" value="RNaseH_sf"/>
</dbReference>
<dbReference type="InterPro" id="IPR012337">
    <property type="entry name" value="RNaseH-like_sf"/>
</dbReference>
<evidence type="ECO:0000256" key="12">
    <source>
        <dbReference type="ARBA" id="ARBA00022918"/>
    </source>
</evidence>
<evidence type="ECO:0000256" key="9">
    <source>
        <dbReference type="ARBA" id="ARBA00022840"/>
    </source>
</evidence>
<dbReference type="PANTHER" id="PTHR42648:SF11">
    <property type="entry name" value="TRANSPOSON TY4-P GAG-POL POLYPROTEIN"/>
    <property type="match status" value="1"/>
</dbReference>
<proteinExistence type="predicted"/>
<dbReference type="InterPro" id="IPR054722">
    <property type="entry name" value="PolX-like_BBD"/>
</dbReference>
<dbReference type="InterPro" id="IPR001584">
    <property type="entry name" value="Integrase_cat-core"/>
</dbReference>
<dbReference type="InterPro" id="IPR039537">
    <property type="entry name" value="Retrotran_Ty1/copia-like"/>
</dbReference>
<dbReference type="GO" id="GO:0003676">
    <property type="term" value="F:nucleic acid binding"/>
    <property type="evidence" value="ECO:0007669"/>
    <property type="project" value="InterPro"/>
</dbReference>
<dbReference type="GO" id="GO:0005524">
    <property type="term" value="F:ATP binding"/>
    <property type="evidence" value="ECO:0007669"/>
    <property type="project" value="UniProtKB-KW"/>
</dbReference>
<dbReference type="Pfam" id="PF00665">
    <property type="entry name" value="rve"/>
    <property type="match status" value="1"/>
</dbReference>
<evidence type="ECO:0000256" key="15">
    <source>
        <dbReference type="ARBA" id="ARBA00023172"/>
    </source>
</evidence>
<sequence>MASTTGYGPRHRLLFDGDEEKYELWEIKFLGHMRLQKLHKIILPSEDEVDEEKNAEAFAELVQCLDDRSLSLVIRDAKDNGRRALEILREHYLSKGKSRIISLYTELTSLKKANDESVTDYMIRAETAATSLKSSGEVISDSLLIAMVLKGLPSEFKSFSTVITQKDKVLKFSEFKVGFDTDQLDRVHEAKGLLVDCGATTHIINDESKFVRFEDNFNPSDHYIELADGSRNNNVAIKRGDAQISLVDSTGNTQTAILENALYVPSFKQNIFSVQAATEKGASVQFKPNAAELVSPEGTKFNIERNGRLYYLNNTISNKIASHTLKEWHEILGHCNVKDVLKLKDVVEGMNITGKHELDCGICIEGKMTQYRNREPDKRACSILELVHCDLAGLIEPIARDDFRYAMSFVDDYSGLIMVYFLREKSDTLRATEKFLADIAPHGSVKCIRSDQGGEFVSKAFESLLVKNHIKHEKSAPYSPHQNGTAERAWRSLFEMARCLLLQSQLPKALWTYAVMFSAYVRNRCYNSRLQKTPFELFTGQKPNISGMHVFGTICYAYIQNKKKLDARSERGIFIGYDKGSPAYLVYFPESQLIKRVRCVKFPKRADIVSSGDKSSDLASNPIDDDSLIMRNKPESVTEEEPPVQASDRRHEAVNQNVNPEHIAREQSDQESCSSQRYPRRERKSPKYLEDYNIDNDDSVNYSIHYCYRLADVPKTYQEAITCPASSDWQKAMKDEMSALRENDTFELNPLPEGRKVVGGRWVYAVKLGPNDEEQYKARYVAKGFSQLPNVDYNETFSPTARISSIER</sequence>
<dbReference type="GO" id="GO:0006310">
    <property type="term" value="P:DNA recombination"/>
    <property type="evidence" value="ECO:0007669"/>
    <property type="project" value="UniProtKB-KW"/>
</dbReference>
<dbReference type="GO" id="GO:0015074">
    <property type="term" value="P:DNA integration"/>
    <property type="evidence" value="ECO:0007669"/>
    <property type="project" value="UniProtKB-KW"/>
</dbReference>
<evidence type="ECO:0000256" key="2">
    <source>
        <dbReference type="ARBA" id="ARBA00022612"/>
    </source>
</evidence>
<evidence type="ECO:0000256" key="17">
    <source>
        <dbReference type="SAM" id="MobiDB-lite"/>
    </source>
</evidence>
<dbReference type="Pfam" id="PF07727">
    <property type="entry name" value="RVT_2"/>
    <property type="match status" value="1"/>
</dbReference>
<evidence type="ECO:0000256" key="8">
    <source>
        <dbReference type="ARBA" id="ARBA00022801"/>
    </source>
</evidence>
<dbReference type="STRING" id="307972.A0A2G8LC02"/>
<keyword evidence="10" id="KW-0460">Magnesium</keyword>
<dbReference type="Gene3D" id="3.30.420.10">
    <property type="entry name" value="Ribonuclease H-like superfamily/Ribonuclease H"/>
    <property type="match status" value="1"/>
</dbReference>
<dbReference type="GO" id="GO:0003964">
    <property type="term" value="F:RNA-directed DNA polymerase activity"/>
    <property type="evidence" value="ECO:0007669"/>
    <property type="project" value="UniProtKB-KW"/>
</dbReference>
<dbReference type="GO" id="GO:0004519">
    <property type="term" value="F:endonuclease activity"/>
    <property type="evidence" value="ECO:0007669"/>
    <property type="project" value="UniProtKB-KW"/>
</dbReference>
<gene>
    <name evidence="19" type="ORF">BSL78_05307</name>
</gene>
<evidence type="ECO:0000256" key="11">
    <source>
        <dbReference type="ARBA" id="ARBA00022908"/>
    </source>
</evidence>
<feature type="domain" description="Integrase catalytic" evidence="18">
    <location>
        <begin position="372"/>
        <end position="542"/>
    </location>
</feature>
<comment type="caution">
    <text evidence="19">The sequence shown here is derived from an EMBL/GenBank/DDBJ whole genome shotgun (WGS) entry which is preliminary data.</text>
</comment>
<evidence type="ECO:0000256" key="1">
    <source>
        <dbReference type="ARBA" id="ARBA00002180"/>
    </source>
</evidence>
<evidence type="ECO:0000259" key="18">
    <source>
        <dbReference type="PROSITE" id="PS50994"/>
    </source>
</evidence>
<evidence type="ECO:0000256" key="3">
    <source>
        <dbReference type="ARBA" id="ARBA00022670"/>
    </source>
</evidence>
<keyword evidence="2" id="KW-1188">Viral release from host cell</keyword>
<keyword evidence="12" id="KW-0695">RNA-directed DNA polymerase</keyword>
<dbReference type="GO" id="GO:0008233">
    <property type="term" value="F:peptidase activity"/>
    <property type="evidence" value="ECO:0007669"/>
    <property type="project" value="UniProtKB-KW"/>
</dbReference>
<dbReference type="InterPro" id="IPR057670">
    <property type="entry name" value="SH3_retrovirus"/>
</dbReference>
<keyword evidence="9" id="KW-0067">ATP-binding</keyword>
<keyword evidence="14" id="KW-0917">Virion maturation</keyword>
<keyword evidence="3" id="KW-0645">Protease</keyword>
<protein>
    <recommendedName>
        <fullName evidence="18">Integrase catalytic domain-containing protein</fullName>
    </recommendedName>
</protein>
<dbReference type="OrthoDB" id="6151331at2759"/>
<evidence type="ECO:0000256" key="7">
    <source>
        <dbReference type="ARBA" id="ARBA00022759"/>
    </source>
</evidence>
<keyword evidence="4" id="KW-0540">Nuclease</keyword>
<feature type="region of interest" description="Disordered" evidence="17">
    <location>
        <begin position="609"/>
        <end position="692"/>
    </location>
</feature>
<organism evidence="19 20">
    <name type="scientific">Stichopus japonicus</name>
    <name type="common">Sea cucumber</name>
    <dbReference type="NCBI Taxonomy" id="307972"/>
    <lineage>
        <taxon>Eukaryota</taxon>
        <taxon>Metazoa</taxon>
        <taxon>Echinodermata</taxon>
        <taxon>Eleutherozoa</taxon>
        <taxon>Echinozoa</taxon>
        <taxon>Holothuroidea</taxon>
        <taxon>Aspidochirotacea</taxon>
        <taxon>Aspidochirotida</taxon>
        <taxon>Stichopodidae</taxon>
        <taxon>Apostichopus</taxon>
    </lineage>
</organism>
<evidence type="ECO:0000313" key="20">
    <source>
        <dbReference type="Proteomes" id="UP000230750"/>
    </source>
</evidence>
<evidence type="ECO:0000256" key="16">
    <source>
        <dbReference type="ARBA" id="ARBA00023268"/>
    </source>
</evidence>
<keyword evidence="20" id="KW-1185">Reference proteome</keyword>
<accession>A0A2G8LC02</accession>
<dbReference type="Pfam" id="PF14223">
    <property type="entry name" value="Retrotran_gag_2"/>
    <property type="match status" value="1"/>
</dbReference>
<dbReference type="PROSITE" id="PS50994">
    <property type="entry name" value="INTEGRASE"/>
    <property type="match status" value="1"/>
</dbReference>
<dbReference type="Pfam" id="PF22936">
    <property type="entry name" value="Pol_BBD"/>
    <property type="match status" value="1"/>
</dbReference>
<evidence type="ECO:0000313" key="19">
    <source>
        <dbReference type="EMBL" id="PIK57781.1"/>
    </source>
</evidence>
<keyword evidence="7" id="KW-0255">Endonuclease</keyword>
<dbReference type="Pfam" id="PF25597">
    <property type="entry name" value="SH3_retrovirus"/>
    <property type="match status" value="1"/>
</dbReference>
<evidence type="ECO:0000256" key="13">
    <source>
        <dbReference type="ARBA" id="ARBA00022932"/>
    </source>
</evidence>
<evidence type="ECO:0000256" key="4">
    <source>
        <dbReference type="ARBA" id="ARBA00022722"/>
    </source>
</evidence>
<keyword evidence="13" id="KW-0808">Transferase</keyword>
<keyword evidence="13" id="KW-0548">Nucleotidyltransferase</keyword>
<dbReference type="Proteomes" id="UP000230750">
    <property type="component" value="Unassembled WGS sequence"/>
</dbReference>
<dbReference type="GO" id="GO:0046872">
    <property type="term" value="F:metal ion binding"/>
    <property type="evidence" value="ECO:0007669"/>
    <property type="project" value="UniProtKB-KW"/>
</dbReference>
<name>A0A2G8LC02_STIJA</name>
<keyword evidence="15" id="KW-0233">DNA recombination</keyword>